<comment type="caution">
    <text evidence="3">The sequence shown here is derived from an EMBL/GenBank/DDBJ whole genome shotgun (WGS) entry which is preliminary data.</text>
</comment>
<accession>A0A139X5V5</accession>
<gene>
    <name evidence="3" type="ORF">WA1_29430</name>
</gene>
<dbReference type="InterPro" id="IPR003594">
    <property type="entry name" value="HATPase_dom"/>
</dbReference>
<dbReference type="Proteomes" id="UP000076925">
    <property type="component" value="Unassembled WGS sequence"/>
</dbReference>
<name>A0A139X5V5_9CYAN</name>
<dbReference type="InterPro" id="IPR029016">
    <property type="entry name" value="GAF-like_dom_sf"/>
</dbReference>
<dbReference type="Gene3D" id="3.30.565.10">
    <property type="entry name" value="Histidine kinase-like ATPase, C-terminal domain"/>
    <property type="match status" value="1"/>
</dbReference>
<feature type="domain" description="GAF" evidence="1">
    <location>
        <begin position="29"/>
        <end position="180"/>
    </location>
</feature>
<dbReference type="Pfam" id="PF13185">
    <property type="entry name" value="GAF_2"/>
    <property type="match status" value="1"/>
</dbReference>
<feature type="domain" description="GAF" evidence="1">
    <location>
        <begin position="201"/>
        <end position="352"/>
    </location>
</feature>
<dbReference type="Pfam" id="PF01590">
    <property type="entry name" value="GAF"/>
    <property type="match status" value="1"/>
</dbReference>
<keyword evidence="3" id="KW-0547">Nucleotide-binding</keyword>
<dbReference type="RefSeq" id="WP_017747019.1">
    <property type="nucleotide sequence ID" value="NZ_KQ976354.1"/>
</dbReference>
<dbReference type="AlphaFoldDB" id="A0A139X5V5"/>
<keyword evidence="4" id="KW-1185">Reference proteome</keyword>
<evidence type="ECO:0000259" key="1">
    <source>
        <dbReference type="SMART" id="SM00065"/>
    </source>
</evidence>
<evidence type="ECO:0000259" key="2">
    <source>
        <dbReference type="SMART" id="SM00387"/>
    </source>
</evidence>
<feature type="domain" description="GAF" evidence="1">
    <location>
        <begin position="373"/>
        <end position="522"/>
    </location>
</feature>
<dbReference type="GO" id="GO:0005524">
    <property type="term" value="F:ATP binding"/>
    <property type="evidence" value="ECO:0007669"/>
    <property type="project" value="UniProtKB-KW"/>
</dbReference>
<dbReference type="SUPFAM" id="SSF55874">
    <property type="entry name" value="ATPase domain of HSP90 chaperone/DNA topoisomerase II/histidine kinase"/>
    <property type="match status" value="1"/>
</dbReference>
<dbReference type="OrthoDB" id="567987at2"/>
<dbReference type="InterPro" id="IPR036890">
    <property type="entry name" value="HATPase_C_sf"/>
</dbReference>
<dbReference type="STRING" id="128403.WA1_29430"/>
<dbReference type="InterPro" id="IPR003018">
    <property type="entry name" value="GAF"/>
</dbReference>
<dbReference type="Pfam" id="PF02518">
    <property type="entry name" value="HATPase_c"/>
    <property type="match status" value="1"/>
</dbReference>
<evidence type="ECO:0000313" key="4">
    <source>
        <dbReference type="Proteomes" id="UP000076925"/>
    </source>
</evidence>
<keyword evidence="3" id="KW-0067">ATP-binding</keyword>
<dbReference type="SMART" id="SM00387">
    <property type="entry name" value="HATPase_c"/>
    <property type="match status" value="1"/>
</dbReference>
<organism evidence="3 4">
    <name type="scientific">Scytonema hofmannii PCC 7110</name>
    <dbReference type="NCBI Taxonomy" id="128403"/>
    <lineage>
        <taxon>Bacteria</taxon>
        <taxon>Bacillati</taxon>
        <taxon>Cyanobacteriota</taxon>
        <taxon>Cyanophyceae</taxon>
        <taxon>Nostocales</taxon>
        <taxon>Scytonemataceae</taxon>
        <taxon>Scytonema</taxon>
    </lineage>
</organism>
<feature type="domain" description="Histidine kinase/HSP90-like ATPase" evidence="2">
    <location>
        <begin position="835"/>
        <end position="947"/>
    </location>
</feature>
<proteinExistence type="predicted"/>
<protein>
    <submittedName>
        <fullName evidence="3">ATP-binding protein</fullName>
    </submittedName>
</protein>
<dbReference type="SUPFAM" id="SSF55781">
    <property type="entry name" value="GAF domain-like"/>
    <property type="match status" value="4"/>
</dbReference>
<reference evidence="3 4" key="1">
    <citation type="journal article" date="2013" name="Genome Biol. Evol.">
        <title>Genomes of Stigonematalean cyanobacteria (subsection V) and the evolution of oxygenic photosynthesis from prokaryotes to plastids.</title>
        <authorList>
            <person name="Dagan T."/>
            <person name="Roettger M."/>
            <person name="Stucken K."/>
            <person name="Landan G."/>
            <person name="Koch R."/>
            <person name="Major P."/>
            <person name="Gould S.B."/>
            <person name="Goremykin V.V."/>
            <person name="Rippka R."/>
            <person name="Tandeau de Marsac N."/>
            <person name="Gugger M."/>
            <person name="Lockhart P.J."/>
            <person name="Allen J.F."/>
            <person name="Brune I."/>
            <person name="Maus I."/>
            <person name="Puhler A."/>
            <person name="Martin W.F."/>
        </authorList>
    </citation>
    <scope>NUCLEOTIDE SEQUENCE [LARGE SCALE GENOMIC DNA]</scope>
    <source>
        <strain evidence="3 4">PCC 7110</strain>
    </source>
</reference>
<feature type="domain" description="GAF" evidence="1">
    <location>
        <begin position="548"/>
        <end position="698"/>
    </location>
</feature>
<dbReference type="EMBL" id="ANNX02000031">
    <property type="protein sequence ID" value="KYC40078.1"/>
    <property type="molecule type" value="Genomic_DNA"/>
</dbReference>
<dbReference type="CDD" id="cd16936">
    <property type="entry name" value="HATPase_RsbW-like"/>
    <property type="match status" value="1"/>
</dbReference>
<evidence type="ECO:0000313" key="3">
    <source>
        <dbReference type="EMBL" id="KYC40078.1"/>
    </source>
</evidence>
<dbReference type="Gene3D" id="3.30.450.40">
    <property type="match status" value="3"/>
</dbReference>
<dbReference type="SMART" id="SM00065">
    <property type="entry name" value="GAF"/>
    <property type="match status" value="4"/>
</dbReference>
<sequence>MLPPQKPTAADQHIFSLGRVLQSLREENDVEVLIQTTISYLKEQFDYRLVWIALYDRLNHILFGKGGFSPVADSSYLRQRVVLSPGDLLEQVVIEQRPIGVADLKAENRAEQWQGFAEKFNIQGTIILPIRYKDRCLGVVLMGSERWGYMLGGEAKARLMMVLGELGAALYQSEIDLQQKQTKRLDEPLLRLLESFRTLGNLEQKLEAVVQATHEFVSPTRTKIYWFDREKRYFWLRLSDRHSKTPAEQQSSGITVQELNDFYYALSVHQIVFIGEGRSSLKSAFTVKLLQRLNVRSLLAAPIIWQKDLLGFMAVEAREARIWSDVEKNFVTGAAGLLSLVAPTESMETTIKQVQNDAQLTSQVAKAICKDSDTLEALRVCAAKVLERLGAERFLLLDLDADRNQYKILYQSQPRNRRNLISALDALKELDWQLLHHSSEAVGIEDAEFDLKFYNWRSELVENGVNSFLISNCTQGRAPESLLLVTTETPRYWTSQEKELLQAVSQQIGVIVRQWRLHQVTEQQEKILRSFQQCFRILERTQSSIPQPAYQFERAALEQIASVLGCPLALLLSWTAEQDVAEVIPGVIANSQFAINTDVAIPIQAEPIIYWAFATDGLLAIKVDDLPEQTRKWLNGSGIGQVLVMALRTSADYQPTGVVLIADHAERQWSEQSLTALESLICQFAWSRWHLHITQILQSTTNNLQQLNWYKHRRLEEMQRTIVLLLSQMYDLCTPTNELIHTRHLQLLRQMETVTGAMTTMLKLEQWQVCVSKETLPIASLLKRSLERVEILLKQQKLWVGVHGLGQPIDSTEKTYSTLYNSSDGSKTQAMTIVGDIVKIELVLYELLMNACRRSVGGGRIDIWCRRMDEELLEISVTDNGTIEAKLLEELHQDAPKKVLSPSSLSQPPGLHLLICQNLMQLMGGELHFYQLPDGRVVSRLLLPLAS</sequence>